<sequence>MIAARTIRPWDHRASAAALAAPWLAAGGAWALAAPAAATAGVWLLSAAGVAALWRRRRRDGGLAAAFRRMHGGAPHPAALVDGGGVVRDVNAAAQPLLRVGTRIDETLDPGLAGQGASAYRLARQAAADGIARAPVTLAGQDWQLSVEPLAGGAQLWRLARGAGADAQAAVSFGPAELMEPLPVALARIDAEGRILSANAAARLLLGSDRPAGRALPDLVEGLGKSMPDRLRDTLAGRAQGRSEIARRRDSEHNGFLQLTMTRMAGDAGPEILAVISDATELKTLEAQFVQSQKMQAVGQLAGGIAHDFNNLLTAINGHCDLLLLRHLQGDTDHSDLMQIRQNANRAAALVRQLLAFSRKQTLRPQTLHLFDTLAELANLLDRLLGEKVALEISNTEDIWPIRADERQLEQVIVNLVVNARDAMPAGGVVQLRTRKTTLDEPLERDRALVPAGDYALIEVEDTGTGIARDKIGKIFEPFFTTKRVGEGTGLGLSTAYGIIKQMDGFIFVDSTPGEGTLFRIYLPAETEVEAAPPEPAAPVRPGFRDTTGRGVVLLVEDEAPVRAFAARALQMRGYTVLEADCGEAALEILEDAELKVDLFVSDVIMPGIDGPGWVRKAYEARPDASTVFVSGYSEDVFADGKAAVPRSSYLSKPFTLNDLVERVRDHMDRYVG</sequence>
<dbReference type="Gene3D" id="3.40.50.2300">
    <property type="match status" value="1"/>
</dbReference>
<dbReference type="InterPro" id="IPR001789">
    <property type="entry name" value="Sig_transdc_resp-reg_receiver"/>
</dbReference>
<dbReference type="PROSITE" id="PS50109">
    <property type="entry name" value="HIS_KIN"/>
    <property type="match status" value="1"/>
</dbReference>
<dbReference type="AlphaFoldDB" id="A0A6L5Z4G6"/>
<dbReference type="SMART" id="SM00388">
    <property type="entry name" value="HisKA"/>
    <property type="match status" value="1"/>
</dbReference>
<dbReference type="Pfam" id="PF02518">
    <property type="entry name" value="HATPase_c"/>
    <property type="match status" value="1"/>
</dbReference>
<feature type="modified residue" description="4-aspartylphosphate" evidence="4">
    <location>
        <position position="603"/>
    </location>
</feature>
<dbReference type="Gene3D" id="3.30.565.10">
    <property type="entry name" value="Histidine kinase-like ATPase, C-terminal domain"/>
    <property type="match status" value="1"/>
</dbReference>
<accession>A0A6L5Z4G6</accession>
<evidence type="ECO:0000313" key="7">
    <source>
        <dbReference type="EMBL" id="MSU91438.1"/>
    </source>
</evidence>
<comment type="catalytic activity">
    <reaction evidence="1">
        <text>ATP + protein L-histidine = ADP + protein N-phospho-L-histidine.</text>
        <dbReference type="EC" id="2.7.13.3"/>
    </reaction>
</comment>
<dbReference type="InterPro" id="IPR011006">
    <property type="entry name" value="CheY-like_superfamily"/>
</dbReference>
<dbReference type="SMART" id="SM00448">
    <property type="entry name" value="REC"/>
    <property type="match status" value="1"/>
</dbReference>
<dbReference type="InterPro" id="IPR036097">
    <property type="entry name" value="HisK_dim/P_sf"/>
</dbReference>
<name>A0A6L5Z4G6_9RHOB</name>
<dbReference type="InterPro" id="IPR003594">
    <property type="entry name" value="HATPase_dom"/>
</dbReference>
<dbReference type="GO" id="GO:0000155">
    <property type="term" value="F:phosphorelay sensor kinase activity"/>
    <property type="evidence" value="ECO:0007669"/>
    <property type="project" value="InterPro"/>
</dbReference>
<dbReference type="CDD" id="cd00082">
    <property type="entry name" value="HisKA"/>
    <property type="match status" value="1"/>
</dbReference>
<organism evidence="7 8">
    <name type="scientific">Halovulum marinum</name>
    <dbReference type="NCBI Taxonomy" id="2662447"/>
    <lineage>
        <taxon>Bacteria</taxon>
        <taxon>Pseudomonadati</taxon>
        <taxon>Pseudomonadota</taxon>
        <taxon>Alphaproteobacteria</taxon>
        <taxon>Rhodobacterales</taxon>
        <taxon>Paracoccaceae</taxon>
        <taxon>Halovulum</taxon>
    </lineage>
</organism>
<evidence type="ECO:0000256" key="1">
    <source>
        <dbReference type="ARBA" id="ARBA00000085"/>
    </source>
</evidence>
<dbReference type="SMART" id="SM00387">
    <property type="entry name" value="HATPase_c"/>
    <property type="match status" value="1"/>
</dbReference>
<reference evidence="7 8" key="1">
    <citation type="submission" date="2019-10" db="EMBL/GenBank/DDBJ databases">
        <title>Cognatihalovulum marinum gen. nov. sp. nov., a new member of the family Rhodobacteraceae isolated from deep seawater of the Northwest Indian Ocean.</title>
        <authorList>
            <person name="Ruan C."/>
            <person name="Wang J."/>
            <person name="Zheng X."/>
            <person name="Song L."/>
            <person name="Zhu Y."/>
            <person name="Huang Y."/>
            <person name="Lu Z."/>
            <person name="Du W."/>
            <person name="Huang L."/>
            <person name="Dai X."/>
        </authorList>
    </citation>
    <scope>NUCLEOTIDE SEQUENCE [LARGE SCALE GENOMIC DNA]</scope>
    <source>
        <strain evidence="7 8">2CG4</strain>
    </source>
</reference>
<dbReference type="SUPFAM" id="SSF47384">
    <property type="entry name" value="Homodimeric domain of signal transducing histidine kinase"/>
    <property type="match status" value="1"/>
</dbReference>
<dbReference type="Pfam" id="PF00512">
    <property type="entry name" value="HisKA"/>
    <property type="match status" value="1"/>
</dbReference>
<dbReference type="Gene3D" id="3.30.450.20">
    <property type="entry name" value="PAS domain"/>
    <property type="match status" value="1"/>
</dbReference>
<dbReference type="PROSITE" id="PS50110">
    <property type="entry name" value="RESPONSE_REGULATORY"/>
    <property type="match status" value="1"/>
</dbReference>
<evidence type="ECO:0000256" key="4">
    <source>
        <dbReference type="PROSITE-ProRule" id="PRU00169"/>
    </source>
</evidence>
<proteinExistence type="predicted"/>
<dbReference type="EC" id="2.7.13.3" evidence="2"/>
<dbReference type="InterPro" id="IPR004358">
    <property type="entry name" value="Sig_transdc_His_kin-like_C"/>
</dbReference>
<feature type="domain" description="Response regulatory" evidence="6">
    <location>
        <begin position="552"/>
        <end position="668"/>
    </location>
</feature>
<dbReference type="Proteomes" id="UP000474957">
    <property type="component" value="Unassembled WGS sequence"/>
</dbReference>
<dbReference type="SUPFAM" id="SSF55874">
    <property type="entry name" value="ATPase domain of HSP90 chaperone/DNA topoisomerase II/histidine kinase"/>
    <property type="match status" value="1"/>
</dbReference>
<evidence type="ECO:0000256" key="2">
    <source>
        <dbReference type="ARBA" id="ARBA00012438"/>
    </source>
</evidence>
<evidence type="ECO:0000259" key="5">
    <source>
        <dbReference type="PROSITE" id="PS50109"/>
    </source>
</evidence>
<feature type="domain" description="Histidine kinase" evidence="5">
    <location>
        <begin position="304"/>
        <end position="527"/>
    </location>
</feature>
<dbReference type="EMBL" id="WIND01000019">
    <property type="protein sequence ID" value="MSU91438.1"/>
    <property type="molecule type" value="Genomic_DNA"/>
</dbReference>
<dbReference type="InterPro" id="IPR000014">
    <property type="entry name" value="PAS"/>
</dbReference>
<gene>
    <name evidence="7" type="ORF">GE300_17805</name>
</gene>
<dbReference type="PANTHER" id="PTHR43065:SF42">
    <property type="entry name" value="TWO-COMPONENT SENSOR PPRA"/>
    <property type="match status" value="1"/>
</dbReference>
<dbReference type="PRINTS" id="PR00344">
    <property type="entry name" value="BCTRLSENSOR"/>
</dbReference>
<protein>
    <recommendedName>
        <fullName evidence="2">histidine kinase</fullName>
        <ecNumber evidence="2">2.7.13.3</ecNumber>
    </recommendedName>
</protein>
<evidence type="ECO:0000259" key="6">
    <source>
        <dbReference type="PROSITE" id="PS50110"/>
    </source>
</evidence>
<comment type="caution">
    <text evidence="7">The sequence shown here is derived from an EMBL/GenBank/DDBJ whole genome shotgun (WGS) entry which is preliminary data.</text>
</comment>
<dbReference type="RefSeq" id="WP_154448591.1">
    <property type="nucleotide sequence ID" value="NZ_WIND01000019.1"/>
</dbReference>
<evidence type="ECO:0000313" key="8">
    <source>
        <dbReference type="Proteomes" id="UP000474957"/>
    </source>
</evidence>
<keyword evidence="3 4" id="KW-0597">Phosphoprotein</keyword>
<dbReference type="InterPro" id="IPR035965">
    <property type="entry name" value="PAS-like_dom_sf"/>
</dbReference>
<keyword evidence="8" id="KW-1185">Reference proteome</keyword>
<dbReference type="Gene3D" id="1.10.287.130">
    <property type="match status" value="1"/>
</dbReference>
<dbReference type="InterPro" id="IPR036890">
    <property type="entry name" value="HATPase_C_sf"/>
</dbReference>
<dbReference type="SUPFAM" id="SSF55785">
    <property type="entry name" value="PYP-like sensor domain (PAS domain)"/>
    <property type="match status" value="1"/>
</dbReference>
<dbReference type="InterPro" id="IPR005467">
    <property type="entry name" value="His_kinase_dom"/>
</dbReference>
<dbReference type="PANTHER" id="PTHR43065">
    <property type="entry name" value="SENSOR HISTIDINE KINASE"/>
    <property type="match status" value="1"/>
</dbReference>
<evidence type="ECO:0000256" key="3">
    <source>
        <dbReference type="ARBA" id="ARBA00022553"/>
    </source>
</evidence>
<dbReference type="Pfam" id="PF00072">
    <property type="entry name" value="Response_reg"/>
    <property type="match status" value="1"/>
</dbReference>
<dbReference type="CDD" id="cd00130">
    <property type="entry name" value="PAS"/>
    <property type="match status" value="1"/>
</dbReference>
<dbReference type="SUPFAM" id="SSF52172">
    <property type="entry name" value="CheY-like"/>
    <property type="match status" value="1"/>
</dbReference>
<dbReference type="Pfam" id="PF13188">
    <property type="entry name" value="PAS_8"/>
    <property type="match status" value="1"/>
</dbReference>
<dbReference type="FunFam" id="1.10.287.130:FF:000037">
    <property type="entry name" value="Hybrid sensor histidine kinase/response regulator"/>
    <property type="match status" value="1"/>
</dbReference>
<dbReference type="InterPro" id="IPR003661">
    <property type="entry name" value="HisK_dim/P_dom"/>
</dbReference>